<reference evidence="4 5" key="1">
    <citation type="journal article" date="2016" name="Nat. Commun.">
        <title>Thousands of microbial genomes shed light on interconnected biogeochemical processes in an aquifer system.</title>
        <authorList>
            <person name="Anantharaman K."/>
            <person name="Brown C.T."/>
            <person name="Hug L.A."/>
            <person name="Sharon I."/>
            <person name="Castelle C.J."/>
            <person name="Probst A.J."/>
            <person name="Thomas B.C."/>
            <person name="Singh A."/>
            <person name="Wilkins M.J."/>
            <person name="Karaoz U."/>
            <person name="Brodie E.L."/>
            <person name="Williams K.H."/>
            <person name="Hubbard S.S."/>
            <person name="Banfield J.F."/>
        </authorList>
    </citation>
    <scope>NUCLEOTIDE SEQUENCE [LARGE SCALE GENOMIC DNA]</scope>
</reference>
<dbReference type="Gene3D" id="3.30.70.270">
    <property type="match status" value="1"/>
</dbReference>
<dbReference type="InterPro" id="IPR043128">
    <property type="entry name" value="Rev_trsase/Diguanyl_cyclase"/>
</dbReference>
<evidence type="ECO:0000313" key="4">
    <source>
        <dbReference type="EMBL" id="OGL99650.1"/>
    </source>
</evidence>
<keyword evidence="2" id="KW-0227">DNA damage</keyword>
<dbReference type="GO" id="GO:0003887">
    <property type="term" value="F:DNA-directed DNA polymerase activity"/>
    <property type="evidence" value="ECO:0007669"/>
    <property type="project" value="UniProtKB-UniRule"/>
</dbReference>
<dbReference type="NCBIfam" id="NF002677">
    <property type="entry name" value="PRK02406.1"/>
    <property type="match status" value="1"/>
</dbReference>
<dbReference type="CDD" id="cd03586">
    <property type="entry name" value="PolY_Pol_IV_kappa"/>
    <property type="match status" value="1"/>
</dbReference>
<dbReference type="Pfam" id="PF11799">
    <property type="entry name" value="IMS_C"/>
    <property type="match status" value="1"/>
</dbReference>
<comment type="subcellular location">
    <subcellularLocation>
        <location evidence="2">Cytoplasm</location>
    </subcellularLocation>
</comment>
<dbReference type="GO" id="GO:0042276">
    <property type="term" value="P:error-prone translesion synthesis"/>
    <property type="evidence" value="ECO:0007669"/>
    <property type="project" value="TreeGrafter"/>
</dbReference>
<protein>
    <recommendedName>
        <fullName evidence="2">DNA polymerase IV</fullName>
        <shortName evidence="2">Pol IV</shortName>
        <ecNumber evidence="2">2.7.7.7</ecNumber>
    </recommendedName>
</protein>
<dbReference type="SUPFAM" id="SSF56672">
    <property type="entry name" value="DNA/RNA polymerases"/>
    <property type="match status" value="1"/>
</dbReference>
<comment type="similarity">
    <text evidence="1 2">Belongs to the DNA polymerase type-Y family.</text>
</comment>
<dbReference type="GO" id="GO:0009432">
    <property type="term" value="P:SOS response"/>
    <property type="evidence" value="ECO:0007669"/>
    <property type="project" value="TreeGrafter"/>
</dbReference>
<dbReference type="InterPro" id="IPR050116">
    <property type="entry name" value="DNA_polymerase-Y"/>
</dbReference>
<keyword evidence="2" id="KW-0235">DNA replication</keyword>
<dbReference type="InterPro" id="IPR017961">
    <property type="entry name" value="DNA_pol_Y-fam_little_finger"/>
</dbReference>
<feature type="site" description="Substrate discrimination" evidence="2">
    <location>
        <position position="14"/>
    </location>
</feature>
<dbReference type="InterPro" id="IPR036775">
    <property type="entry name" value="DNA_pol_Y-fam_lit_finger_sf"/>
</dbReference>
<feature type="binding site" evidence="2">
    <location>
        <position position="9"/>
    </location>
    <ligand>
        <name>Mg(2+)</name>
        <dbReference type="ChEBI" id="CHEBI:18420"/>
    </ligand>
</feature>
<evidence type="ECO:0000259" key="3">
    <source>
        <dbReference type="PROSITE" id="PS50173"/>
    </source>
</evidence>
<evidence type="ECO:0000313" key="5">
    <source>
        <dbReference type="Proteomes" id="UP000177331"/>
    </source>
</evidence>
<dbReference type="PANTHER" id="PTHR11076">
    <property type="entry name" value="DNA REPAIR POLYMERASE UMUC / TRANSFERASE FAMILY MEMBER"/>
    <property type="match status" value="1"/>
</dbReference>
<dbReference type="SUPFAM" id="SSF100879">
    <property type="entry name" value="Lesion bypass DNA polymerase (Y-family), little finger domain"/>
    <property type="match status" value="1"/>
</dbReference>
<dbReference type="Gene3D" id="3.30.1490.100">
    <property type="entry name" value="DNA polymerase, Y-family, little finger domain"/>
    <property type="match status" value="1"/>
</dbReference>
<dbReference type="AlphaFoldDB" id="A0A1F7WA31"/>
<comment type="catalytic activity">
    <reaction evidence="2">
        <text>DNA(n) + a 2'-deoxyribonucleoside 5'-triphosphate = DNA(n+1) + diphosphate</text>
        <dbReference type="Rhea" id="RHEA:22508"/>
        <dbReference type="Rhea" id="RHEA-COMP:17339"/>
        <dbReference type="Rhea" id="RHEA-COMP:17340"/>
        <dbReference type="ChEBI" id="CHEBI:33019"/>
        <dbReference type="ChEBI" id="CHEBI:61560"/>
        <dbReference type="ChEBI" id="CHEBI:173112"/>
        <dbReference type="EC" id="2.7.7.7"/>
    </reaction>
</comment>
<dbReference type="PROSITE" id="PS50173">
    <property type="entry name" value="UMUC"/>
    <property type="match status" value="1"/>
</dbReference>
<keyword evidence="2" id="KW-0963">Cytoplasm</keyword>
<feature type="binding site" evidence="2">
    <location>
        <position position="104"/>
    </location>
    <ligand>
        <name>Mg(2+)</name>
        <dbReference type="ChEBI" id="CHEBI:18420"/>
    </ligand>
</feature>
<feature type="domain" description="UmuC" evidence="3">
    <location>
        <begin position="5"/>
        <end position="188"/>
    </location>
</feature>
<proteinExistence type="inferred from homology"/>
<keyword evidence="2" id="KW-0238">DNA-binding</keyword>
<dbReference type="InterPro" id="IPR001126">
    <property type="entry name" value="UmuC"/>
</dbReference>
<comment type="cofactor">
    <cofactor evidence="2">
        <name>Mg(2+)</name>
        <dbReference type="ChEBI" id="CHEBI:18420"/>
    </cofactor>
    <text evidence="2">Binds 2 magnesium ions per subunit.</text>
</comment>
<accession>A0A1F7WA31</accession>
<dbReference type="GO" id="GO:0005829">
    <property type="term" value="C:cytosol"/>
    <property type="evidence" value="ECO:0007669"/>
    <property type="project" value="TreeGrafter"/>
</dbReference>
<keyword evidence="2" id="KW-0808">Transferase</keyword>
<gene>
    <name evidence="2" type="primary">dinB</name>
    <name evidence="4" type="ORF">A2318_01585</name>
</gene>
<evidence type="ECO:0000256" key="2">
    <source>
        <dbReference type="HAMAP-Rule" id="MF_01113"/>
    </source>
</evidence>
<dbReference type="InterPro" id="IPR043502">
    <property type="entry name" value="DNA/RNA_pol_sf"/>
</dbReference>
<dbReference type="Proteomes" id="UP000177331">
    <property type="component" value="Unassembled WGS sequence"/>
</dbReference>
<dbReference type="GO" id="GO:0006281">
    <property type="term" value="P:DNA repair"/>
    <property type="evidence" value="ECO:0007669"/>
    <property type="project" value="UniProtKB-UniRule"/>
</dbReference>
<dbReference type="Gene3D" id="3.40.1170.60">
    <property type="match status" value="1"/>
</dbReference>
<dbReference type="EC" id="2.7.7.7" evidence="2"/>
<keyword evidence="2" id="KW-0234">DNA repair</keyword>
<sequence length="415" mass="46566">MQKIILHIDMNSYFASVEQQANPFLRGKPIGITGKRSERSIIATASIEAKKLGVKTAMSTWQAKKICPSLILIAGDPEKYSEITHRFNKLFFEFTPFVQEFSVDESFLDITEQAKDWFGAVYLAQQLRERLREECGEWITASIGIAPNKLLAKLSSDLVKPNGITLTRSEDAIARLDSVKLTDLCGIGPRMGKRLNDLGIMNFKRLREFPLEELVDEFGSYGTWLHEAAHGREAFEVNVEEEDPKSVGHSYTLPKDTFDPVLMQRYLLGMCEKVAWRMRRDGFVANAVSIYVRYGDFSGNGKQHVFKESTADGLRLFEIAWRLVDSVRDKSKPVRLLGISASHLTHTSESKPTMSIFSAGGGSAFGGKKEQKHLSVLSALDKIQSRYGSKSWTRASLLPIAFQDRASGLGYDHEL</sequence>
<comment type="function">
    <text evidence="2">Poorly processive, error-prone DNA polymerase involved in untargeted mutagenesis. Copies undamaged DNA at stalled replication forks, which arise in vivo from mismatched or misaligned primer ends. These misaligned primers can be extended by PolIV. Exhibits no 3'-5' exonuclease (proofreading) activity. May be involved in translesional synthesis, in conjunction with the beta clamp from PolIII.</text>
</comment>
<keyword evidence="2" id="KW-0239">DNA-directed DNA polymerase</keyword>
<dbReference type="GO" id="GO:0006261">
    <property type="term" value="P:DNA-templated DNA replication"/>
    <property type="evidence" value="ECO:0007669"/>
    <property type="project" value="UniProtKB-UniRule"/>
</dbReference>
<dbReference type="PANTHER" id="PTHR11076:SF33">
    <property type="entry name" value="DNA POLYMERASE KAPPA"/>
    <property type="match status" value="1"/>
</dbReference>
<name>A0A1F7WA31_9BACT</name>
<comment type="caution">
    <text evidence="4">The sequence shown here is derived from an EMBL/GenBank/DDBJ whole genome shotgun (WGS) entry which is preliminary data.</text>
</comment>
<evidence type="ECO:0000256" key="1">
    <source>
        <dbReference type="ARBA" id="ARBA00010945"/>
    </source>
</evidence>
<dbReference type="EMBL" id="MGFD01000006">
    <property type="protein sequence ID" value="OGL99650.1"/>
    <property type="molecule type" value="Genomic_DNA"/>
</dbReference>
<keyword evidence="2" id="KW-0515">Mutator protein</keyword>
<keyword evidence="2" id="KW-0460">Magnesium</keyword>
<dbReference type="Gene3D" id="1.10.150.20">
    <property type="entry name" value="5' to 3' exonuclease, C-terminal subdomain"/>
    <property type="match status" value="1"/>
</dbReference>
<dbReference type="HAMAP" id="MF_01113">
    <property type="entry name" value="DNApol_IV"/>
    <property type="match status" value="1"/>
</dbReference>
<dbReference type="Pfam" id="PF00817">
    <property type="entry name" value="IMS"/>
    <property type="match status" value="1"/>
</dbReference>
<keyword evidence="2" id="KW-0548">Nucleotidyltransferase</keyword>
<dbReference type="STRING" id="1802421.A2318_01585"/>
<feature type="active site" evidence="2">
    <location>
        <position position="105"/>
    </location>
</feature>
<dbReference type="GO" id="GO:0003684">
    <property type="term" value="F:damaged DNA binding"/>
    <property type="evidence" value="ECO:0007669"/>
    <property type="project" value="InterPro"/>
</dbReference>
<dbReference type="InterPro" id="IPR022880">
    <property type="entry name" value="DNApol_IV"/>
</dbReference>
<dbReference type="GO" id="GO:0000287">
    <property type="term" value="F:magnesium ion binding"/>
    <property type="evidence" value="ECO:0007669"/>
    <property type="project" value="UniProtKB-UniRule"/>
</dbReference>
<keyword evidence="2" id="KW-0479">Metal-binding</keyword>
<comment type="subunit">
    <text evidence="2">Monomer.</text>
</comment>
<organism evidence="4 5">
    <name type="scientific">Candidatus Uhrbacteria bacterium RIFOXYB2_FULL_45_11</name>
    <dbReference type="NCBI Taxonomy" id="1802421"/>
    <lineage>
        <taxon>Bacteria</taxon>
        <taxon>Candidatus Uhriibacteriota</taxon>
    </lineage>
</organism>